<gene>
    <name evidence="1" type="ORF">NCTC10738_04447</name>
</gene>
<dbReference type="AlphaFoldDB" id="A0A380C6H1"/>
<evidence type="ECO:0000313" key="2">
    <source>
        <dbReference type="Proteomes" id="UP000254069"/>
    </source>
</evidence>
<reference evidence="1 2" key="1">
    <citation type="submission" date="2018-06" db="EMBL/GenBank/DDBJ databases">
        <authorList>
            <consortium name="Pathogen Informatics"/>
            <person name="Doyle S."/>
        </authorList>
    </citation>
    <scope>NUCLEOTIDE SEQUENCE [LARGE SCALE GENOMIC DNA]</scope>
    <source>
        <strain evidence="1 2">NCTC10738</strain>
    </source>
</reference>
<dbReference type="Proteomes" id="UP000254069">
    <property type="component" value="Unassembled WGS sequence"/>
</dbReference>
<protein>
    <submittedName>
        <fullName evidence="1">Uncharacterized protein</fullName>
    </submittedName>
</protein>
<proteinExistence type="predicted"/>
<sequence>MIEVKCFTFFATQKLRASDITKIVEDKHYPIIEIDGLELSPSIRLTCTNPNINEFDADDMLGGFFSDLFDSINNEIIEEDGNVIIKSIFVLQFDVDCPISLHGDEITYKEGERDYSYKVSPSFCRTDFPPLTDSIEIKSEKKLTIEEVVKELIM</sequence>
<organism evidence="1 2">
    <name type="scientific">Shewanella algae</name>
    <dbReference type="NCBI Taxonomy" id="38313"/>
    <lineage>
        <taxon>Bacteria</taxon>
        <taxon>Pseudomonadati</taxon>
        <taxon>Pseudomonadota</taxon>
        <taxon>Gammaproteobacteria</taxon>
        <taxon>Alteromonadales</taxon>
        <taxon>Shewanellaceae</taxon>
        <taxon>Shewanella</taxon>
    </lineage>
</organism>
<dbReference type="RefSeq" id="WP_115390562.1">
    <property type="nucleotide sequence ID" value="NZ_CP032664.1"/>
</dbReference>
<name>A0A380C6H1_9GAMM</name>
<accession>A0A380C6H1</accession>
<keyword evidence="2" id="KW-1185">Reference proteome</keyword>
<evidence type="ECO:0000313" key="1">
    <source>
        <dbReference type="EMBL" id="SUJ12663.1"/>
    </source>
</evidence>
<dbReference type="EMBL" id="UGYO01000002">
    <property type="protein sequence ID" value="SUJ12663.1"/>
    <property type="molecule type" value="Genomic_DNA"/>
</dbReference>